<name>A0A4Y8D6W5_9HELO</name>
<dbReference type="Proteomes" id="UP000297299">
    <property type="component" value="Unassembled WGS sequence"/>
</dbReference>
<dbReference type="AlphaFoldDB" id="A0A4Y8D6W5"/>
<reference evidence="1 2" key="1">
    <citation type="submission" date="2017-11" db="EMBL/GenBank/DDBJ databases">
        <title>Comparative genomics of Botrytis spp.</title>
        <authorList>
            <person name="Valero-Jimenez C.A."/>
            <person name="Tapia P."/>
            <person name="Veloso J."/>
            <person name="Silva-Moreno E."/>
            <person name="Staats M."/>
            <person name="Valdes J.H."/>
            <person name="Van Kan J.A.L."/>
        </authorList>
    </citation>
    <scope>NUCLEOTIDE SEQUENCE [LARGE SCALE GENOMIC DNA]</scope>
    <source>
        <strain evidence="1 2">MUCL2830</strain>
    </source>
</reference>
<gene>
    <name evidence="1" type="ORF">BOTCAL_0124g00040</name>
</gene>
<sequence>MSSSDGNANLILKSSEFSNLTFASTIKRSEPSTFLNLPKELLQTLFKQLLERAQEKSSRFSNYGIQPRYIKDALNMLSIFKYVRSTCLPEFYREILISITMDLEGDEYLGYPEIYESEGGWIDNVEAADFNFETIPDPNGHEQNPDLSEKNRQRLDKFLVHHGSQISRIKLNITNIGNYDDPLLSTDEGSYIMFQVRIKKVIEQLLGNGEGGTPRTKKILEFRLCV</sequence>
<organism evidence="1 2">
    <name type="scientific">Botryotinia calthae</name>
    <dbReference type="NCBI Taxonomy" id="38488"/>
    <lineage>
        <taxon>Eukaryota</taxon>
        <taxon>Fungi</taxon>
        <taxon>Dikarya</taxon>
        <taxon>Ascomycota</taxon>
        <taxon>Pezizomycotina</taxon>
        <taxon>Leotiomycetes</taxon>
        <taxon>Helotiales</taxon>
        <taxon>Sclerotiniaceae</taxon>
        <taxon>Botryotinia</taxon>
    </lineage>
</organism>
<keyword evidence="2" id="KW-1185">Reference proteome</keyword>
<protein>
    <recommendedName>
        <fullName evidence="3">F-box domain-containing protein</fullName>
    </recommendedName>
</protein>
<evidence type="ECO:0008006" key="3">
    <source>
        <dbReference type="Google" id="ProtNLM"/>
    </source>
</evidence>
<dbReference type="EMBL" id="PHWZ01000124">
    <property type="protein sequence ID" value="TEY67906.1"/>
    <property type="molecule type" value="Genomic_DNA"/>
</dbReference>
<accession>A0A4Y8D6W5</accession>
<evidence type="ECO:0000313" key="2">
    <source>
        <dbReference type="Proteomes" id="UP000297299"/>
    </source>
</evidence>
<proteinExistence type="predicted"/>
<evidence type="ECO:0000313" key="1">
    <source>
        <dbReference type="EMBL" id="TEY67906.1"/>
    </source>
</evidence>
<dbReference type="OrthoDB" id="3520858at2759"/>
<dbReference type="STRING" id="38488.A0A4Y8D6W5"/>
<comment type="caution">
    <text evidence="1">The sequence shown here is derived from an EMBL/GenBank/DDBJ whole genome shotgun (WGS) entry which is preliminary data.</text>
</comment>